<keyword evidence="1" id="KW-1133">Transmembrane helix</keyword>
<reference evidence="2" key="1">
    <citation type="journal article" date="2017" name="BMC Genomics">
        <title>Comparative and functional genomics of the Lactococcus lactis taxon; insights into evolution and niche adaptation.</title>
        <authorList>
            <person name="Kelleher P."/>
            <person name="Bottacini F."/>
            <person name="Mahony J."/>
            <person name="Kilcawley K.N."/>
            <person name="van Sinderen D."/>
        </authorList>
    </citation>
    <scope>NUCLEOTIDE SEQUENCE [LARGE SCALE GENOMIC DNA]</scope>
    <source>
        <strain evidence="2">JM1</strain>
    </source>
</reference>
<feature type="transmembrane region" description="Helical" evidence="1">
    <location>
        <begin position="262"/>
        <end position="282"/>
    </location>
</feature>
<feature type="transmembrane region" description="Helical" evidence="1">
    <location>
        <begin position="110"/>
        <end position="129"/>
    </location>
</feature>
<dbReference type="InterPro" id="IPR045691">
    <property type="entry name" value="DUF6056"/>
</dbReference>
<organism evidence="2">
    <name type="scientific">Lactococcus lactis subsp. cremoris</name>
    <name type="common">Streptococcus cremoris</name>
    <dbReference type="NCBI Taxonomy" id="1359"/>
    <lineage>
        <taxon>Bacteria</taxon>
        <taxon>Bacillati</taxon>
        <taxon>Bacillota</taxon>
        <taxon>Bacilli</taxon>
        <taxon>Lactobacillales</taxon>
        <taxon>Streptococcaceae</taxon>
        <taxon>Lactococcus</taxon>
    </lineage>
</organism>
<feature type="transmembrane region" description="Helical" evidence="1">
    <location>
        <begin position="183"/>
        <end position="199"/>
    </location>
</feature>
<feature type="transmembrane region" description="Helical" evidence="1">
    <location>
        <begin position="355"/>
        <end position="372"/>
    </location>
</feature>
<gene>
    <name evidence="2" type="ORF">LLJM1_2073</name>
</gene>
<feature type="transmembrane region" description="Helical" evidence="1">
    <location>
        <begin position="291"/>
        <end position="310"/>
    </location>
</feature>
<feature type="transmembrane region" description="Helical" evidence="1">
    <location>
        <begin position="160"/>
        <end position="177"/>
    </location>
</feature>
<feature type="transmembrane region" description="Helical" evidence="1">
    <location>
        <begin position="409"/>
        <end position="428"/>
    </location>
</feature>
<evidence type="ECO:0000313" key="2">
    <source>
        <dbReference type="EMBL" id="ARE29413.2"/>
    </source>
</evidence>
<feature type="transmembrane region" description="Helical" evidence="1">
    <location>
        <begin position="379"/>
        <end position="403"/>
    </location>
</feature>
<protein>
    <submittedName>
        <fullName evidence="2">DUF6056 family protein</fullName>
    </submittedName>
</protein>
<proteinExistence type="predicted"/>
<feature type="transmembrane region" description="Helical" evidence="1">
    <location>
        <begin position="135"/>
        <end position="153"/>
    </location>
</feature>
<sequence>MRKIIKNRRNFILISLIALFWLTFSLALPFRLVGDDPQYFTALHDFHGNLISYLVNDYKTWSSRMIGDGLNVLLVHHVRLWQILEALAFTIISVLPAYFFKNSSKNCAKFLLISFTLSFLFPIGLIYRAGYVATTVHYLFPFACLLLAIFPFIQRLNEKKNPIFLWIISFLAFIYAILEQQTLVILGIFLTSLIIYLFIEKKWIRLPLTYLVFAFLSLIFSLTAPGNHLRTISETKAYFPNFGQLSLFTKANMGFASLTSSLFTNTYLLSLIFLLTVFVLLIKQGKICKSLIILPPIIFSVIIGFDASSLQDLIVSKLDLATNAGTLTRLLLTFLNMNKVNNTGNPVMTSSLADILFLLLIICLFLAIYWLFNSNFKKSLLSFLVLLTGFLSRFMMGFFPSVWMSGARTATFLLYSFMFALLIILYQLNESKNLE</sequence>
<accession>A0A1V0PJL4</accession>
<dbReference type="Pfam" id="PF19528">
    <property type="entry name" value="DUF6056"/>
    <property type="match status" value="1"/>
</dbReference>
<dbReference type="RefSeq" id="WP_063280710.1">
    <property type="nucleotide sequence ID" value="NZ_CP015899.2"/>
</dbReference>
<feature type="transmembrane region" description="Helical" evidence="1">
    <location>
        <begin position="206"/>
        <end position="224"/>
    </location>
</feature>
<reference evidence="2" key="2">
    <citation type="submission" date="2023-03" db="EMBL/GenBank/DDBJ databases">
        <authorList>
            <person name="McDonnell B."/>
        </authorList>
    </citation>
    <scope>NUCLEOTIDE SEQUENCE</scope>
    <source>
        <strain evidence="2">JM1</strain>
    </source>
</reference>
<dbReference type="AlphaFoldDB" id="A0A1V0PJL4"/>
<dbReference type="EMBL" id="CP015899">
    <property type="protein sequence ID" value="ARE29413.2"/>
    <property type="molecule type" value="Genomic_DNA"/>
</dbReference>
<dbReference type="Proteomes" id="UP000191806">
    <property type="component" value="Chromosome"/>
</dbReference>
<name>A0A1V0PJL4_LACLC</name>
<feature type="transmembrane region" description="Helical" evidence="1">
    <location>
        <begin position="80"/>
        <end position="98"/>
    </location>
</feature>
<evidence type="ECO:0000256" key="1">
    <source>
        <dbReference type="SAM" id="Phobius"/>
    </source>
</evidence>
<keyword evidence="1" id="KW-0812">Transmembrane</keyword>
<keyword evidence="1" id="KW-0472">Membrane</keyword>